<dbReference type="RefSeq" id="WP_344293101.1">
    <property type="nucleotide sequence ID" value="NZ_BAAANJ010000001.1"/>
</dbReference>
<dbReference type="InterPro" id="IPR001279">
    <property type="entry name" value="Metallo-B-lactamas"/>
</dbReference>
<sequence length="435" mass="47610">MAVNVAIRMYNVGFGDSFLVTVRRDSAVWRMLVDCGVHSHGRVKVNGVSRPIGKIVDRIIDDLRAEAAPGEPPHLDVVVATHHHQDHISGFAEEAWAEVDVAEVWVPFVEDPGDPDAVRLRSGLDDAANRLRSLIDSTSARAVANESKDDLRLALAFAVNSSRNAIATDRLLGRGNRRFRRPPSDVLVRYLPDTEAEANTIATPIPGVTARILGPSRDPAKLKRMDPPASVAWLQLADEHRRELDAGGPLFDPMYHVPPDDVSDRLSADAIKARNSMRLAALADDADELLAASSLLERSVNNTSVFFVLDVSGTRFLFVGDSQQGAWEHVLDDQRSRELVSGVAFYKIGHHGSHNATPKSFVHEVLGDDATAMLPWGLVKAWKDSIPKHEILEALEAHHTTVVRADDPQSAPPSDRAVLTIGPDDLWSQLEFTVA</sequence>
<dbReference type="PANTHER" id="PTHR30619">
    <property type="entry name" value="DNA INTERNALIZATION/COMPETENCE PROTEIN COMEC/REC2"/>
    <property type="match status" value="1"/>
</dbReference>
<dbReference type="SUPFAM" id="SSF56281">
    <property type="entry name" value="Metallo-hydrolase/oxidoreductase"/>
    <property type="match status" value="1"/>
</dbReference>
<gene>
    <name evidence="2" type="ORF">GCM10009749_05320</name>
</gene>
<dbReference type="InterPro" id="IPR052159">
    <property type="entry name" value="Competence_DNA_uptake"/>
</dbReference>
<dbReference type="Gene3D" id="3.60.15.10">
    <property type="entry name" value="Ribonuclease Z/Hydroxyacylglutathione hydrolase-like"/>
    <property type="match status" value="1"/>
</dbReference>
<dbReference type="Pfam" id="PF00753">
    <property type="entry name" value="Lactamase_B"/>
    <property type="match status" value="1"/>
</dbReference>
<dbReference type="EMBL" id="BAAANJ010000001">
    <property type="protein sequence ID" value="GAA1800408.1"/>
    <property type="molecule type" value="Genomic_DNA"/>
</dbReference>
<organism evidence="2 3">
    <name type="scientific">Agromyces neolithicus</name>
    <dbReference type="NCBI Taxonomy" id="269420"/>
    <lineage>
        <taxon>Bacteria</taxon>
        <taxon>Bacillati</taxon>
        <taxon>Actinomycetota</taxon>
        <taxon>Actinomycetes</taxon>
        <taxon>Micrococcales</taxon>
        <taxon>Microbacteriaceae</taxon>
        <taxon>Agromyces</taxon>
    </lineage>
</organism>
<dbReference type="PANTHER" id="PTHR30619:SF1">
    <property type="entry name" value="RECOMBINATION PROTEIN 2"/>
    <property type="match status" value="1"/>
</dbReference>
<dbReference type="InterPro" id="IPR036866">
    <property type="entry name" value="RibonucZ/Hydroxyglut_hydro"/>
</dbReference>
<feature type="domain" description="Metallo-beta-lactamase" evidence="1">
    <location>
        <begin position="12"/>
        <end position="92"/>
    </location>
</feature>
<evidence type="ECO:0000259" key="1">
    <source>
        <dbReference type="Pfam" id="PF00753"/>
    </source>
</evidence>
<name>A0ABP4Y798_9MICO</name>
<reference evidence="3" key="1">
    <citation type="journal article" date="2019" name="Int. J. Syst. Evol. Microbiol.">
        <title>The Global Catalogue of Microorganisms (GCM) 10K type strain sequencing project: providing services to taxonomists for standard genome sequencing and annotation.</title>
        <authorList>
            <consortium name="The Broad Institute Genomics Platform"/>
            <consortium name="The Broad Institute Genome Sequencing Center for Infectious Disease"/>
            <person name="Wu L."/>
            <person name="Ma J."/>
        </authorList>
    </citation>
    <scope>NUCLEOTIDE SEQUENCE [LARGE SCALE GENOMIC DNA]</scope>
    <source>
        <strain evidence="3">JCM 14322</strain>
    </source>
</reference>
<evidence type="ECO:0000313" key="2">
    <source>
        <dbReference type="EMBL" id="GAA1800408.1"/>
    </source>
</evidence>
<proteinExistence type="predicted"/>
<dbReference type="Proteomes" id="UP001500002">
    <property type="component" value="Unassembled WGS sequence"/>
</dbReference>
<comment type="caution">
    <text evidence="2">The sequence shown here is derived from an EMBL/GenBank/DDBJ whole genome shotgun (WGS) entry which is preliminary data.</text>
</comment>
<accession>A0ABP4Y798</accession>
<keyword evidence="3" id="KW-1185">Reference proteome</keyword>
<protein>
    <recommendedName>
        <fullName evidence="1">Metallo-beta-lactamase domain-containing protein</fullName>
    </recommendedName>
</protein>
<evidence type="ECO:0000313" key="3">
    <source>
        <dbReference type="Proteomes" id="UP001500002"/>
    </source>
</evidence>